<evidence type="ECO:0000256" key="3">
    <source>
        <dbReference type="ARBA" id="ARBA00022801"/>
    </source>
</evidence>
<comment type="similarity">
    <text evidence="1">Belongs to the peptidase S33 family.</text>
</comment>
<reference evidence="6 7" key="1">
    <citation type="journal article" date="2011" name="J. Bacteriol.">
        <title>Genome sequence of Microbacterium testaceum StLB037, an N-acylhomoserine lactone-degrading bacterium isolated from potato leaves.</title>
        <authorList>
            <person name="Morohoshi T."/>
            <person name="Wang W.-Z."/>
            <person name="Someya N."/>
            <person name="Ikeda T."/>
        </authorList>
    </citation>
    <scope>NUCLEOTIDE SEQUENCE [LARGE SCALE GENOMIC DNA]</scope>
    <source>
        <strain evidence="6 7">StLB037</strain>
    </source>
</reference>
<name>E8N819_MICTS</name>
<keyword evidence="6" id="KW-0012">Acyltransferase</keyword>
<dbReference type="GO" id="GO:0016746">
    <property type="term" value="F:acyltransferase activity"/>
    <property type="evidence" value="ECO:0007669"/>
    <property type="project" value="UniProtKB-KW"/>
</dbReference>
<feature type="signal peptide" evidence="4">
    <location>
        <begin position="1"/>
        <end position="32"/>
    </location>
</feature>
<keyword evidence="6" id="KW-0808">Transferase</keyword>
<accession>E8N819</accession>
<dbReference type="Proteomes" id="UP000008975">
    <property type="component" value="Chromosome"/>
</dbReference>
<proteinExistence type="inferred from homology"/>
<dbReference type="PROSITE" id="PS51257">
    <property type="entry name" value="PROKAR_LIPOPROTEIN"/>
    <property type="match status" value="1"/>
</dbReference>
<dbReference type="Pfam" id="PF08386">
    <property type="entry name" value="Abhydrolase_4"/>
    <property type="match status" value="1"/>
</dbReference>
<dbReference type="MEROPS" id="S33.006"/>
<dbReference type="Gene3D" id="3.40.50.1820">
    <property type="entry name" value="alpha/beta hydrolase"/>
    <property type="match status" value="1"/>
</dbReference>
<evidence type="ECO:0000313" key="6">
    <source>
        <dbReference type="EMBL" id="BAJ75639.1"/>
    </source>
</evidence>
<evidence type="ECO:0000259" key="5">
    <source>
        <dbReference type="Pfam" id="PF08386"/>
    </source>
</evidence>
<reference key="2">
    <citation type="submission" date="2011-02" db="EMBL/GenBank/DDBJ databases">
        <title>Genome sequence of Microbacterium testaceum StLB037.</title>
        <authorList>
            <person name="Morohoshi T."/>
            <person name="Wang W.Z."/>
            <person name="Someya N."/>
            <person name="Ikeda T."/>
        </authorList>
    </citation>
    <scope>NUCLEOTIDE SEQUENCE</scope>
    <source>
        <strain>StLB037</strain>
    </source>
</reference>
<dbReference type="KEGG" id="mts:MTES_2675"/>
<dbReference type="InterPro" id="IPR013595">
    <property type="entry name" value="Pept_S33_TAP-like_C"/>
</dbReference>
<protein>
    <submittedName>
        <fullName evidence="6">Predicted hydrolase or acyltransferase</fullName>
    </submittedName>
</protein>
<dbReference type="SUPFAM" id="SSF53474">
    <property type="entry name" value="alpha/beta-Hydrolases"/>
    <property type="match status" value="1"/>
</dbReference>
<keyword evidence="3 6" id="KW-0378">Hydrolase</keyword>
<dbReference type="RefSeq" id="WP_013585764.1">
    <property type="nucleotide sequence ID" value="NC_015125.1"/>
</dbReference>
<dbReference type="AlphaFoldDB" id="E8N819"/>
<evidence type="ECO:0000256" key="4">
    <source>
        <dbReference type="SAM" id="SignalP"/>
    </source>
</evidence>
<feature type="domain" description="Peptidase S33 tripeptidyl aminopeptidase-like C-terminal" evidence="5">
    <location>
        <begin position="425"/>
        <end position="517"/>
    </location>
</feature>
<organism evidence="6 7">
    <name type="scientific">Microbacterium testaceum (strain StLB037)</name>
    <dbReference type="NCBI Taxonomy" id="979556"/>
    <lineage>
        <taxon>Bacteria</taxon>
        <taxon>Bacillati</taxon>
        <taxon>Actinomycetota</taxon>
        <taxon>Actinomycetes</taxon>
        <taxon>Micrococcales</taxon>
        <taxon>Microbacteriaceae</taxon>
        <taxon>Microbacterium</taxon>
    </lineage>
</organism>
<keyword evidence="2 4" id="KW-0732">Signal</keyword>
<evidence type="ECO:0000313" key="7">
    <source>
        <dbReference type="Proteomes" id="UP000008975"/>
    </source>
</evidence>
<sequence length="518" mass="54333">MNARRLNARRRLVALVAGLATAVLALSGCLYAQIPPAAPAPGPSLAPQTDGISEELLPYYSQALAWQECGTGLDCATVTAPRDYSDPSKGDLQLAVVRHRASSGKPLGSLLTNPGGPGASGVALVKSSLSILVDQKLSDAYDVIGFDPRGVGESTAVSCYDAKGLDSYFYDIPPGARGSAEREQALNERAAAFAQACNANSDGILPYISTENSARDMDLLRAVLGDPKLNYLGFSYGSFLGTVYAGLFPERVGRMVLDGGIDPTLSQTDSSIGQAEGFEQSLRAFMANCLTTSDCPYSGSVDDAMADLAATLARVDARPITAGDGRQLGGDTLMTAIVAALYSEDSWPYLRSALSDVGNGRADVAFQLADFYNDRQGGRYASNTMEAFIAYNCMDYPDEGSDADDAAYRQRLAEVAPTTAPYWEGVDVCASWPAPPTGTRGAITAEGSPPIVVIGTTGDPATPYVGAQRLAEQLSDGVLITNVGEGHLGYNKGKACVNDAVDDYLIDGTVPEDGLRCE</sequence>
<evidence type="ECO:0000256" key="1">
    <source>
        <dbReference type="ARBA" id="ARBA00010088"/>
    </source>
</evidence>
<dbReference type="HOGENOM" id="CLU_013364_3_1_11"/>
<evidence type="ECO:0000256" key="2">
    <source>
        <dbReference type="ARBA" id="ARBA00022729"/>
    </source>
</evidence>
<gene>
    <name evidence="6" type="ordered locus">MTES_2675</name>
</gene>
<dbReference type="PROSITE" id="PS51318">
    <property type="entry name" value="TAT"/>
    <property type="match status" value="1"/>
</dbReference>
<dbReference type="eggNOG" id="COG0596">
    <property type="taxonomic scope" value="Bacteria"/>
</dbReference>
<dbReference type="PANTHER" id="PTHR43248">
    <property type="entry name" value="2-SUCCINYL-6-HYDROXY-2,4-CYCLOHEXADIENE-1-CARBOXYLATE SYNTHASE"/>
    <property type="match status" value="1"/>
</dbReference>
<dbReference type="EMBL" id="AP012052">
    <property type="protein sequence ID" value="BAJ75639.1"/>
    <property type="molecule type" value="Genomic_DNA"/>
</dbReference>
<dbReference type="GO" id="GO:0016787">
    <property type="term" value="F:hydrolase activity"/>
    <property type="evidence" value="ECO:0007669"/>
    <property type="project" value="UniProtKB-KW"/>
</dbReference>
<dbReference type="InterPro" id="IPR006311">
    <property type="entry name" value="TAT_signal"/>
</dbReference>
<dbReference type="InterPro" id="IPR029058">
    <property type="entry name" value="AB_hydrolase_fold"/>
</dbReference>
<dbReference type="PANTHER" id="PTHR43248:SF29">
    <property type="entry name" value="TRIPEPTIDYL AMINOPEPTIDASE"/>
    <property type="match status" value="1"/>
</dbReference>
<feature type="chain" id="PRO_5039637304" evidence="4">
    <location>
        <begin position="33"/>
        <end position="518"/>
    </location>
</feature>
<dbReference type="InterPro" id="IPR051601">
    <property type="entry name" value="Serine_prot/Carboxylest_S33"/>
</dbReference>